<evidence type="ECO:0000256" key="8">
    <source>
        <dbReference type="ARBA" id="ARBA00023136"/>
    </source>
</evidence>
<feature type="transmembrane region" description="Helical" evidence="12">
    <location>
        <begin position="289"/>
        <end position="307"/>
    </location>
</feature>
<dbReference type="EMBL" id="CADEPI010000570">
    <property type="protein sequence ID" value="CAB3387396.1"/>
    <property type="molecule type" value="Genomic_DNA"/>
</dbReference>
<proteinExistence type="inferred from homology"/>
<dbReference type="CDD" id="cd17347">
    <property type="entry name" value="MFS_SLC15A1_2_like"/>
    <property type="match status" value="1"/>
</dbReference>
<accession>A0A8S1E389</accession>
<feature type="transmembrane region" description="Helical" evidence="12">
    <location>
        <begin position="642"/>
        <end position="660"/>
    </location>
</feature>
<comment type="similarity">
    <text evidence="2 10">Belongs to the major facilitator superfamily. Proton-dependent oligopeptide transporter (POT/PTR) (TC 2.A.17) family.</text>
</comment>
<comment type="subcellular location">
    <subcellularLocation>
        <location evidence="1 10">Membrane</location>
        <topology evidence="1 10">Multi-pass membrane protein</topology>
    </subcellularLocation>
</comment>
<dbReference type="OrthoDB" id="8904098at2759"/>
<feature type="transmembrane region" description="Helical" evidence="12">
    <location>
        <begin position="83"/>
        <end position="102"/>
    </location>
</feature>
<evidence type="ECO:0000256" key="9">
    <source>
        <dbReference type="ARBA" id="ARBA00078114"/>
    </source>
</evidence>
<keyword evidence="3 10" id="KW-0813">Transport</keyword>
<evidence type="ECO:0000256" key="2">
    <source>
        <dbReference type="ARBA" id="ARBA00005982"/>
    </source>
</evidence>
<keyword evidence="7 12" id="KW-1133">Transmembrane helix</keyword>
<dbReference type="Proteomes" id="UP000494165">
    <property type="component" value="Unassembled WGS sequence"/>
</dbReference>
<keyword evidence="4 10" id="KW-0812">Transmembrane</keyword>
<evidence type="ECO:0000256" key="10">
    <source>
        <dbReference type="RuleBase" id="RU003755"/>
    </source>
</evidence>
<keyword evidence="14" id="KW-1185">Reference proteome</keyword>
<feature type="transmembrane region" description="Helical" evidence="12">
    <location>
        <begin position="337"/>
        <end position="358"/>
    </location>
</feature>
<feature type="region of interest" description="Disordered" evidence="11">
    <location>
        <begin position="1"/>
        <end position="24"/>
    </location>
</feature>
<protein>
    <recommendedName>
        <fullName evidence="9">Oligopeptide transporter 1</fullName>
    </recommendedName>
</protein>
<feature type="transmembrane region" description="Helical" evidence="12">
    <location>
        <begin position="611"/>
        <end position="630"/>
    </location>
</feature>
<dbReference type="Gene3D" id="1.20.1250.20">
    <property type="entry name" value="MFS general substrate transporter like domains"/>
    <property type="match status" value="2"/>
</dbReference>
<evidence type="ECO:0000256" key="12">
    <source>
        <dbReference type="SAM" id="Phobius"/>
    </source>
</evidence>
<feature type="transmembrane region" description="Helical" evidence="12">
    <location>
        <begin position="672"/>
        <end position="693"/>
    </location>
</feature>
<dbReference type="GO" id="GO:0006857">
    <property type="term" value="P:oligopeptide transport"/>
    <property type="evidence" value="ECO:0007669"/>
    <property type="project" value="InterPro"/>
</dbReference>
<keyword evidence="5" id="KW-0571">Peptide transport</keyword>
<evidence type="ECO:0000256" key="4">
    <source>
        <dbReference type="ARBA" id="ARBA00022692"/>
    </source>
</evidence>
<feature type="transmembrane region" description="Helical" evidence="12">
    <location>
        <begin position="210"/>
        <end position="230"/>
    </location>
</feature>
<sequence>MSDDEKKADAASIKSIESKKEEKQDVEAYTGPPLKYPKSVFFIITNEFCERFCYYGMRTILSLYFVAWLNYTEDQATTAYHGFLVLCYFTPVLGAIVADSWLGRFKTILILSIVYAFGSVFISLSAIPSFLPPEAFTWLGLVLIGLGTGGIKPCVSAFGGDQFVVPEQEKQLQKYFSIFYLSVNGGSLLSTFLTPILREDVNCFGRDDCYSLAFGVPAILMVVSLVIFVVGKPMYKCKKPGGNIVVDVCACIGHGIKMRIRNRKGEKKEHWLDHAEEKYGKKMVHDVKLALKVLAKFLTVPIFWALYDQQGSRWTFQATRMDGDLGGFTVKPDQMQVVNPLMIVVMIPLFETVFYPLCKKLNILQKPLTKMYVGGTMAGVAFIMSAIVELFIKPSTAIIPSAGEAQLRIFNTVNNCPVIISALDNDGNQLIPDSTIEYLGMWENLYLSAQGKFDFTLNVGNDCDGINNRTFRISLEEEVSQSYVLHNGIGASTQIKITERLFDSPEKSDSTKGKVRVIVDPQDAGNNIVGFKLGSKTIEFTVNQTIIASGVADLDPAEYTVSLNGVDLPNKYSIRNGGVYTFLLDEDGSSISQKEITPPNNVHMMWLIPQYFVMTFGEILFSVTGLEFAFTQAPLTMKSVMLAGWYVAVAVGNLVVIFVAEAKIFEDQMWEFVLFAGLMFVGMVILFIQAWGYEYVSIATEEEQPNGDNQHRD</sequence>
<evidence type="ECO:0000256" key="6">
    <source>
        <dbReference type="ARBA" id="ARBA00022927"/>
    </source>
</evidence>
<dbReference type="GO" id="GO:0022857">
    <property type="term" value="F:transmembrane transporter activity"/>
    <property type="evidence" value="ECO:0007669"/>
    <property type="project" value="InterPro"/>
</dbReference>
<dbReference type="InterPro" id="IPR036259">
    <property type="entry name" value="MFS_trans_sf"/>
</dbReference>
<evidence type="ECO:0000256" key="7">
    <source>
        <dbReference type="ARBA" id="ARBA00022989"/>
    </source>
</evidence>
<dbReference type="InterPro" id="IPR000109">
    <property type="entry name" value="POT_fam"/>
</dbReference>
<name>A0A8S1E389_9INSE</name>
<feature type="non-terminal residue" evidence="13">
    <location>
        <position position="1"/>
    </location>
</feature>
<dbReference type="InterPro" id="IPR018456">
    <property type="entry name" value="PTR2_symporter_CS"/>
</dbReference>
<evidence type="ECO:0000256" key="11">
    <source>
        <dbReference type="SAM" id="MobiDB-lite"/>
    </source>
</evidence>
<evidence type="ECO:0000256" key="1">
    <source>
        <dbReference type="ARBA" id="ARBA00004141"/>
    </source>
</evidence>
<feature type="transmembrane region" description="Helical" evidence="12">
    <location>
        <begin position="370"/>
        <end position="392"/>
    </location>
</feature>
<feature type="transmembrane region" description="Helical" evidence="12">
    <location>
        <begin position="52"/>
        <end position="71"/>
    </location>
</feature>
<organism evidence="13 14">
    <name type="scientific">Cloeon dipterum</name>
    <dbReference type="NCBI Taxonomy" id="197152"/>
    <lineage>
        <taxon>Eukaryota</taxon>
        <taxon>Metazoa</taxon>
        <taxon>Ecdysozoa</taxon>
        <taxon>Arthropoda</taxon>
        <taxon>Hexapoda</taxon>
        <taxon>Insecta</taxon>
        <taxon>Pterygota</taxon>
        <taxon>Palaeoptera</taxon>
        <taxon>Ephemeroptera</taxon>
        <taxon>Pisciforma</taxon>
        <taxon>Baetidae</taxon>
        <taxon>Cloeon</taxon>
    </lineage>
</organism>
<feature type="transmembrane region" description="Helical" evidence="12">
    <location>
        <begin position="109"/>
        <end position="130"/>
    </location>
</feature>
<dbReference type="PROSITE" id="PS01022">
    <property type="entry name" value="PTR2_1"/>
    <property type="match status" value="1"/>
</dbReference>
<dbReference type="FunFam" id="1.20.1250.20:FF:000049">
    <property type="entry name" value="Solute carrier family 15 member 2"/>
    <property type="match status" value="1"/>
</dbReference>
<dbReference type="GO" id="GO:0015031">
    <property type="term" value="P:protein transport"/>
    <property type="evidence" value="ECO:0007669"/>
    <property type="project" value="UniProtKB-KW"/>
</dbReference>
<keyword evidence="8 12" id="KW-0472">Membrane</keyword>
<comment type="caution">
    <text evidence="13">The sequence shown here is derived from an EMBL/GenBank/DDBJ whole genome shotgun (WGS) entry which is preliminary data.</text>
</comment>
<evidence type="ECO:0000313" key="13">
    <source>
        <dbReference type="EMBL" id="CAB3387396.1"/>
    </source>
</evidence>
<evidence type="ECO:0000313" key="14">
    <source>
        <dbReference type="Proteomes" id="UP000494165"/>
    </source>
</evidence>
<dbReference type="SUPFAM" id="SSF103473">
    <property type="entry name" value="MFS general substrate transporter"/>
    <property type="match status" value="1"/>
</dbReference>
<dbReference type="PANTHER" id="PTHR11654">
    <property type="entry name" value="OLIGOPEPTIDE TRANSPORTER-RELATED"/>
    <property type="match status" value="1"/>
</dbReference>
<feature type="transmembrane region" description="Helical" evidence="12">
    <location>
        <begin position="136"/>
        <end position="155"/>
    </location>
</feature>
<dbReference type="AlphaFoldDB" id="A0A8S1E389"/>
<evidence type="ECO:0000256" key="5">
    <source>
        <dbReference type="ARBA" id="ARBA00022856"/>
    </source>
</evidence>
<reference evidence="13 14" key="1">
    <citation type="submission" date="2020-04" db="EMBL/GenBank/DDBJ databases">
        <authorList>
            <person name="Alioto T."/>
            <person name="Alioto T."/>
            <person name="Gomez Garrido J."/>
        </authorList>
    </citation>
    <scope>NUCLEOTIDE SEQUENCE [LARGE SCALE GENOMIC DNA]</scope>
</reference>
<dbReference type="Pfam" id="PF00854">
    <property type="entry name" value="PTR2"/>
    <property type="match status" value="2"/>
</dbReference>
<feature type="transmembrane region" description="Helical" evidence="12">
    <location>
        <begin position="175"/>
        <end position="198"/>
    </location>
</feature>
<keyword evidence="6" id="KW-0653">Protein transport</keyword>
<gene>
    <name evidence="13" type="ORF">CLODIP_2_CD12944</name>
</gene>
<dbReference type="GO" id="GO:0016020">
    <property type="term" value="C:membrane"/>
    <property type="evidence" value="ECO:0007669"/>
    <property type="project" value="UniProtKB-SubCell"/>
</dbReference>
<evidence type="ECO:0000256" key="3">
    <source>
        <dbReference type="ARBA" id="ARBA00022448"/>
    </source>
</evidence>
<dbReference type="PROSITE" id="PS01023">
    <property type="entry name" value="PTR2_2"/>
    <property type="match status" value="1"/>
</dbReference>